<dbReference type="InterPro" id="IPR029035">
    <property type="entry name" value="DHS-like_NAD/FAD-binding_dom"/>
</dbReference>
<dbReference type="PROSITE" id="PS50305">
    <property type="entry name" value="SIRTUIN"/>
    <property type="match status" value="1"/>
</dbReference>
<dbReference type="InterPro" id="IPR026591">
    <property type="entry name" value="Sirtuin_cat_small_dom_sf"/>
</dbReference>
<dbReference type="InterPro" id="IPR003000">
    <property type="entry name" value="Sirtuin"/>
</dbReference>
<evidence type="ECO:0000313" key="4">
    <source>
        <dbReference type="EMBL" id="KKN28697.1"/>
    </source>
</evidence>
<dbReference type="NCBIfam" id="NF001753">
    <property type="entry name" value="PRK00481.1-3"/>
    <property type="match status" value="1"/>
</dbReference>
<dbReference type="CDD" id="cd01407">
    <property type="entry name" value="SIR2-fam"/>
    <property type="match status" value="1"/>
</dbReference>
<dbReference type="Gene3D" id="3.30.1600.10">
    <property type="entry name" value="SIR2/SIRT2 'Small Domain"/>
    <property type="match status" value="1"/>
</dbReference>
<dbReference type="Gene3D" id="3.40.50.1220">
    <property type="entry name" value="TPP-binding domain"/>
    <property type="match status" value="1"/>
</dbReference>
<sequence length="259" mass="28668">MTLKTSYKEKIKSVAELLINSKHAIALTGAGVSTESGIPDFRGDDGIWKKFPVETFGTFETLLKDPSKFWRMAEEIAPTLFSAKPNPGHFAITTLEKINILKAIITQNVDELHQKAGSVIVYEVHGNINRFTCLGCRASYTKDHILNKLKKEKNAPPLCEYCGAPLKPSVVLFGEDLPKFEKYMSIDLAKKADVMLIAGSSLTVSPVCDLPVYVLNNGGKLIIINDQPTHLDDRAEIVIHNKTGIVLPLIVEEIRRLNV</sequence>
<evidence type="ECO:0000259" key="3">
    <source>
        <dbReference type="PROSITE" id="PS50305"/>
    </source>
</evidence>
<comment type="caution">
    <text evidence="4">The sequence shown here is derived from an EMBL/GenBank/DDBJ whole genome shotgun (WGS) entry which is preliminary data.</text>
</comment>
<evidence type="ECO:0000256" key="2">
    <source>
        <dbReference type="ARBA" id="ARBA00023027"/>
    </source>
</evidence>
<keyword evidence="1" id="KW-0808">Transferase</keyword>
<dbReference type="AlphaFoldDB" id="A0A0F9PVC6"/>
<name>A0A0F9PVC6_9ZZZZ</name>
<proteinExistence type="predicted"/>
<dbReference type="PANTHER" id="PTHR11085">
    <property type="entry name" value="NAD-DEPENDENT PROTEIN DEACYLASE SIRTUIN-5, MITOCHONDRIAL-RELATED"/>
    <property type="match status" value="1"/>
</dbReference>
<gene>
    <name evidence="4" type="ORF">LCGC14_0851550</name>
</gene>
<dbReference type="Pfam" id="PF02146">
    <property type="entry name" value="SIR2"/>
    <property type="match status" value="1"/>
</dbReference>
<dbReference type="GO" id="GO:0070403">
    <property type="term" value="F:NAD+ binding"/>
    <property type="evidence" value="ECO:0007669"/>
    <property type="project" value="InterPro"/>
</dbReference>
<keyword evidence="2" id="KW-0520">NAD</keyword>
<evidence type="ECO:0000256" key="1">
    <source>
        <dbReference type="ARBA" id="ARBA00022679"/>
    </source>
</evidence>
<accession>A0A0F9PVC6</accession>
<dbReference type="GO" id="GO:0017136">
    <property type="term" value="F:histone deacetylase activity, NAD-dependent"/>
    <property type="evidence" value="ECO:0007669"/>
    <property type="project" value="TreeGrafter"/>
</dbReference>
<feature type="domain" description="Deacetylase sirtuin-type" evidence="3">
    <location>
        <begin position="4"/>
        <end position="257"/>
    </location>
</feature>
<dbReference type="SUPFAM" id="SSF52467">
    <property type="entry name" value="DHS-like NAD/FAD-binding domain"/>
    <property type="match status" value="1"/>
</dbReference>
<dbReference type="EMBL" id="LAZR01002541">
    <property type="protein sequence ID" value="KKN28697.1"/>
    <property type="molecule type" value="Genomic_DNA"/>
</dbReference>
<dbReference type="InterPro" id="IPR050134">
    <property type="entry name" value="NAD-dep_sirtuin_deacylases"/>
</dbReference>
<organism evidence="4">
    <name type="scientific">marine sediment metagenome</name>
    <dbReference type="NCBI Taxonomy" id="412755"/>
    <lineage>
        <taxon>unclassified sequences</taxon>
        <taxon>metagenomes</taxon>
        <taxon>ecological metagenomes</taxon>
    </lineage>
</organism>
<dbReference type="PANTHER" id="PTHR11085:SF10">
    <property type="entry name" value="NAD-DEPENDENT PROTEIN DEACYLASE SIRTUIN-5, MITOCHONDRIAL-RELATED"/>
    <property type="match status" value="1"/>
</dbReference>
<protein>
    <recommendedName>
        <fullName evidence="3">Deacetylase sirtuin-type domain-containing protein</fullName>
    </recommendedName>
</protein>
<dbReference type="InterPro" id="IPR026590">
    <property type="entry name" value="Ssirtuin_cat_dom"/>
</dbReference>
<reference evidence="4" key="1">
    <citation type="journal article" date="2015" name="Nature">
        <title>Complex archaea that bridge the gap between prokaryotes and eukaryotes.</title>
        <authorList>
            <person name="Spang A."/>
            <person name="Saw J.H."/>
            <person name="Jorgensen S.L."/>
            <person name="Zaremba-Niedzwiedzka K."/>
            <person name="Martijn J."/>
            <person name="Lind A.E."/>
            <person name="van Eijk R."/>
            <person name="Schleper C."/>
            <person name="Guy L."/>
            <person name="Ettema T.J."/>
        </authorList>
    </citation>
    <scope>NUCLEOTIDE SEQUENCE</scope>
</reference>